<dbReference type="EMBL" id="PQFF01000010">
    <property type="protein sequence ID" value="RHZ89719.1"/>
    <property type="molecule type" value="Genomic_DNA"/>
</dbReference>
<feature type="compositionally biased region" description="Low complexity" evidence="1">
    <location>
        <begin position="182"/>
        <end position="212"/>
    </location>
</feature>
<reference evidence="2 3" key="1">
    <citation type="submission" date="2018-08" db="EMBL/GenBank/DDBJ databases">
        <title>Genome and evolution of the arbuscular mycorrhizal fungus Diversispora epigaea (formerly Glomus versiforme) and its bacterial endosymbionts.</title>
        <authorList>
            <person name="Sun X."/>
            <person name="Fei Z."/>
            <person name="Harrison M."/>
        </authorList>
    </citation>
    <scope>NUCLEOTIDE SEQUENCE [LARGE SCALE GENOMIC DNA]</scope>
    <source>
        <strain evidence="2 3">IT104</strain>
    </source>
</reference>
<feature type="compositionally biased region" description="Low complexity" evidence="1">
    <location>
        <begin position="126"/>
        <end position="139"/>
    </location>
</feature>
<name>A0A397JMY7_9GLOM</name>
<feature type="region of interest" description="Disordered" evidence="1">
    <location>
        <begin position="692"/>
        <end position="715"/>
    </location>
</feature>
<proteinExistence type="predicted"/>
<organism evidence="2 3">
    <name type="scientific">Diversispora epigaea</name>
    <dbReference type="NCBI Taxonomy" id="1348612"/>
    <lineage>
        <taxon>Eukaryota</taxon>
        <taxon>Fungi</taxon>
        <taxon>Fungi incertae sedis</taxon>
        <taxon>Mucoromycota</taxon>
        <taxon>Glomeromycotina</taxon>
        <taxon>Glomeromycetes</taxon>
        <taxon>Diversisporales</taxon>
        <taxon>Diversisporaceae</taxon>
        <taxon>Diversispora</taxon>
    </lineage>
</organism>
<gene>
    <name evidence="2" type="ORF">Glove_12g52</name>
</gene>
<accession>A0A397JMY7</accession>
<dbReference type="OrthoDB" id="2339981at2759"/>
<evidence type="ECO:0000313" key="2">
    <source>
        <dbReference type="EMBL" id="RHZ89719.1"/>
    </source>
</evidence>
<feature type="compositionally biased region" description="Pro residues" evidence="1">
    <location>
        <begin position="704"/>
        <end position="715"/>
    </location>
</feature>
<feature type="compositionally biased region" description="Acidic residues" evidence="1">
    <location>
        <begin position="693"/>
        <end position="702"/>
    </location>
</feature>
<feature type="compositionally biased region" description="Basic and acidic residues" evidence="1">
    <location>
        <begin position="63"/>
        <end position="108"/>
    </location>
</feature>
<sequence length="715" mass="84785">MKNRLSEIIKIDEIINCSGSVGSRSSSPVSTKSIQYLEQYEKSFPREKRERSFSKEKSLLKEKKERFSLRERSFSREKKERPLLKEKKERSFSREKKERSSFSREKDYLYVTRKNRFERSRPPTPSTRQQSTHQSSTRQLSTLRNKNYKKEKKERSSFSREKDYLYVTRKNRFERSRPPTPSTRQQSTHQSSTRQLSTRQSSTCFSSPDTSSIYSNHQPLSYETIKSLHPTQKEQQLINSKTDIINWQNQNISQQSQASLSPYPVLIVSTNRQLASQSSHHQQQYQQFSTYPYTRIQELENILQTLTKEVNELQAQPNKSQPQPQPQISITRTQLSELRKRSLSPITRSIKPRVEREHLEPINKMFKKTLHDEVLQIFEQIPKEFLFDVSKTFSKQKEKVIKELIPFIKKLLNPHIKCYDNELLKVIQQLHKSRRDTWNLQQGGKYEAHVHRQHANLRREQKIKRRKKGLQHLIKVTDPILEECQPSNIDNKTYIEDLYRAINENELQSEELSEEDEERFEIEKKKEERPERNKNNKFVIKVYNKKWRSSRVNLHRSEEVGKKIGTGLSRIRWRDENFVDEKSEPPTNILEWWISNNWKKKILNWKQLPSTKSCYKKFFDKSDFPGNPTYMEAILKKVWSPTSKPPEQHVAWAISIVQTILDPTNGNIKISEDTIKYPLSINIKKIKNKETFEIESESESEPENSPPPSSSSPKK</sequence>
<evidence type="ECO:0000313" key="3">
    <source>
        <dbReference type="Proteomes" id="UP000266861"/>
    </source>
</evidence>
<keyword evidence="3" id="KW-1185">Reference proteome</keyword>
<feature type="region of interest" description="Disordered" evidence="1">
    <location>
        <begin position="63"/>
        <end position="216"/>
    </location>
</feature>
<comment type="caution">
    <text evidence="2">The sequence shown here is derived from an EMBL/GenBank/DDBJ whole genome shotgun (WGS) entry which is preliminary data.</text>
</comment>
<dbReference type="AlphaFoldDB" id="A0A397JMY7"/>
<protein>
    <submittedName>
        <fullName evidence="2">Uncharacterized protein</fullName>
    </submittedName>
</protein>
<dbReference type="Proteomes" id="UP000266861">
    <property type="component" value="Unassembled WGS sequence"/>
</dbReference>
<evidence type="ECO:0000256" key="1">
    <source>
        <dbReference type="SAM" id="MobiDB-lite"/>
    </source>
</evidence>
<feature type="compositionally biased region" description="Basic and acidic residues" evidence="1">
    <location>
        <begin position="151"/>
        <end position="164"/>
    </location>
</feature>